<feature type="region of interest" description="Disordered" evidence="3">
    <location>
        <begin position="410"/>
        <end position="444"/>
    </location>
</feature>
<dbReference type="GO" id="GO:0008270">
    <property type="term" value="F:zinc ion binding"/>
    <property type="evidence" value="ECO:0007669"/>
    <property type="project" value="UniProtKB-KW"/>
</dbReference>
<dbReference type="GeneID" id="106166050"/>
<feature type="compositionally biased region" description="Polar residues" evidence="3">
    <location>
        <begin position="419"/>
        <end position="436"/>
    </location>
</feature>
<dbReference type="Proteomes" id="UP000085678">
    <property type="component" value="Unplaced"/>
</dbReference>
<dbReference type="PROSITE" id="PS00028">
    <property type="entry name" value="ZINC_FINGER_C2H2_1"/>
    <property type="match status" value="1"/>
</dbReference>
<dbReference type="OMA" id="QANIKMF"/>
<dbReference type="AlphaFoldDB" id="A0A1S3IQT9"/>
<feature type="domain" description="C2H2-type" evidence="4">
    <location>
        <begin position="97"/>
        <end position="124"/>
    </location>
</feature>
<evidence type="ECO:0000256" key="1">
    <source>
        <dbReference type="PROSITE-ProRule" id="PRU00042"/>
    </source>
</evidence>
<evidence type="ECO:0000256" key="2">
    <source>
        <dbReference type="SAM" id="Coils"/>
    </source>
</evidence>
<feature type="coiled-coil region" evidence="2">
    <location>
        <begin position="247"/>
        <end position="299"/>
    </location>
</feature>
<keyword evidence="5" id="KW-1185">Reference proteome</keyword>
<gene>
    <name evidence="6" type="primary">LOC106166050</name>
</gene>
<organism evidence="5 6">
    <name type="scientific">Lingula anatina</name>
    <name type="common">Brachiopod</name>
    <name type="synonym">Lingula unguis</name>
    <dbReference type="NCBI Taxonomy" id="7574"/>
    <lineage>
        <taxon>Eukaryota</taxon>
        <taxon>Metazoa</taxon>
        <taxon>Spiralia</taxon>
        <taxon>Lophotrochozoa</taxon>
        <taxon>Brachiopoda</taxon>
        <taxon>Linguliformea</taxon>
        <taxon>Lingulata</taxon>
        <taxon>Lingulida</taxon>
        <taxon>Linguloidea</taxon>
        <taxon>Lingulidae</taxon>
        <taxon>Lingula</taxon>
    </lineage>
</organism>
<evidence type="ECO:0000259" key="4">
    <source>
        <dbReference type="PROSITE" id="PS50157"/>
    </source>
</evidence>
<dbReference type="KEGG" id="lak:106166050"/>
<keyword evidence="1" id="KW-0479">Metal-binding</keyword>
<proteinExistence type="predicted"/>
<evidence type="ECO:0000313" key="6">
    <source>
        <dbReference type="RefSeq" id="XP_013399914.1"/>
    </source>
</evidence>
<evidence type="ECO:0000256" key="3">
    <source>
        <dbReference type="SAM" id="MobiDB-lite"/>
    </source>
</evidence>
<accession>A0A1S3IQT9</accession>
<sequence>MNTFVTHPSVRIKGTENNYNPVQCIDPNCLIKPLHMHCPFCVKTDSYQDPVILKAHYRVKHVDKGLDFAGLKILRCCDQCDIVGAIKGEKKFKGAHWHCYKCRNGFNRRDEALKHYKTHFRNPQTTFQIQVTQEVNQMMNMNQESQQAADTIHATVTAGDELAVHPVFTETVITNTPGNGLLSPSNVSIANGKNSNEGEVQVAVAANETVGTSDPHIVIIQEEPLDTNQEADSNSYATQLNGSQGDGSFLQQQVEQLKQKNEQLKFEKTHIEQALRSEIQQLKMQIQMQSQEVVMYQRREQELLGQLSVSLDDKIQDMITNLQNQHQELLHQQLAEVKREFTSQLHAASENTVTVTFGASEANQDTTSDGQRTLMISASNDIDTRNLDEITVTESENSSNNTTFFVIDSVQGSHDETQKNNNTESRNSSNLNTSPRTSKRLKTS</sequence>
<reference evidence="6" key="1">
    <citation type="submission" date="2025-08" db="UniProtKB">
        <authorList>
            <consortium name="RefSeq"/>
        </authorList>
    </citation>
    <scope>IDENTIFICATION</scope>
    <source>
        <tissue evidence="6">Gonads</tissue>
    </source>
</reference>
<protein>
    <submittedName>
        <fullName evidence="6">Protein TAPT1 homolog isoform X1</fullName>
    </submittedName>
</protein>
<dbReference type="InterPro" id="IPR013087">
    <property type="entry name" value="Znf_C2H2_type"/>
</dbReference>
<dbReference type="InParanoid" id="A0A1S3IQT9"/>
<keyword evidence="1" id="KW-0863">Zinc-finger</keyword>
<name>A0A1S3IQT9_LINAN</name>
<dbReference type="RefSeq" id="XP_013399914.1">
    <property type="nucleotide sequence ID" value="XM_013544460.1"/>
</dbReference>
<evidence type="ECO:0000313" key="5">
    <source>
        <dbReference type="Proteomes" id="UP000085678"/>
    </source>
</evidence>
<dbReference type="PROSITE" id="PS50157">
    <property type="entry name" value="ZINC_FINGER_C2H2_2"/>
    <property type="match status" value="1"/>
</dbReference>
<keyword evidence="1" id="KW-0862">Zinc</keyword>
<dbReference type="OrthoDB" id="9882192at2759"/>
<keyword evidence="2" id="KW-0175">Coiled coil</keyword>